<dbReference type="PANTHER" id="PTHR41328">
    <property type="entry name" value="TERMINASE SMALL SUBUNIT-RELATED"/>
    <property type="match status" value="1"/>
</dbReference>
<dbReference type="InterPro" id="IPR052404">
    <property type="entry name" value="SPP1-like_terminase"/>
</dbReference>
<dbReference type="STRING" id="1423803.FD13_GL001186"/>
<keyword evidence="1" id="KW-1188">Viral release from host cell</keyword>
<name>A0A0R2DM98_9LACO</name>
<reference evidence="4 5" key="1">
    <citation type="journal article" date="2015" name="Genome Announc.">
        <title>Expanding the biotechnology potential of lactobacilli through comparative genomics of 213 strains and associated genera.</title>
        <authorList>
            <person name="Sun Z."/>
            <person name="Harris H.M."/>
            <person name="McCann A."/>
            <person name="Guo C."/>
            <person name="Argimon S."/>
            <person name="Zhang W."/>
            <person name="Yang X."/>
            <person name="Jeffery I.B."/>
            <person name="Cooney J.C."/>
            <person name="Kagawa T.F."/>
            <person name="Liu W."/>
            <person name="Song Y."/>
            <person name="Salvetti E."/>
            <person name="Wrobel A."/>
            <person name="Rasinkangas P."/>
            <person name="Parkhill J."/>
            <person name="Rea M.C."/>
            <person name="O'Sullivan O."/>
            <person name="Ritari J."/>
            <person name="Douillard F.P."/>
            <person name="Paul Ross R."/>
            <person name="Yang R."/>
            <person name="Briner A.E."/>
            <person name="Felis G.E."/>
            <person name="de Vos W.M."/>
            <person name="Barrangou R."/>
            <person name="Klaenhammer T.R."/>
            <person name="Caufield P.W."/>
            <person name="Cui Y."/>
            <person name="Zhang H."/>
            <person name="O'Toole P.W."/>
        </authorList>
    </citation>
    <scope>NUCLEOTIDE SEQUENCE [LARGE SCALE GENOMIC DNA]</scope>
    <source>
        <strain evidence="4 5">DSM 21775</strain>
    </source>
</reference>
<evidence type="ECO:0000313" key="4">
    <source>
        <dbReference type="EMBL" id="KRN01274.1"/>
    </source>
</evidence>
<feature type="region of interest" description="Disordered" evidence="3">
    <location>
        <begin position="32"/>
        <end position="55"/>
    </location>
</feature>
<proteinExistence type="predicted"/>
<dbReference type="PATRIC" id="fig|1423803.3.peg.1211"/>
<dbReference type="AlphaFoldDB" id="A0A0R2DM98"/>
<dbReference type="OrthoDB" id="7358785at2"/>
<dbReference type="Gene3D" id="1.10.10.1400">
    <property type="entry name" value="Terminase, small subunit, N-terminal DNA-binding domain, HTH motif"/>
    <property type="match status" value="1"/>
</dbReference>
<keyword evidence="5" id="KW-1185">Reference proteome</keyword>
<evidence type="ECO:0000313" key="5">
    <source>
        <dbReference type="Proteomes" id="UP000051589"/>
    </source>
</evidence>
<dbReference type="InterPro" id="IPR005335">
    <property type="entry name" value="Terminase_ssu"/>
</dbReference>
<evidence type="ECO:0000256" key="1">
    <source>
        <dbReference type="ARBA" id="ARBA00022612"/>
    </source>
</evidence>
<dbReference type="RefSeq" id="WP_061777547.1">
    <property type="nucleotide sequence ID" value="NZ_AYZH01000028.1"/>
</dbReference>
<dbReference type="Pfam" id="PF03592">
    <property type="entry name" value="Terminase_2"/>
    <property type="match status" value="1"/>
</dbReference>
<gene>
    <name evidence="4" type="ORF">FD13_GL001186</name>
</gene>
<dbReference type="GO" id="GO:0051276">
    <property type="term" value="P:chromosome organization"/>
    <property type="evidence" value="ECO:0007669"/>
    <property type="project" value="InterPro"/>
</dbReference>
<keyword evidence="2" id="KW-0231">Viral genome packaging</keyword>
<dbReference type="InterPro" id="IPR038713">
    <property type="entry name" value="Terminase_Gp1_N_sf"/>
</dbReference>
<organism evidence="4 5">
    <name type="scientific">Levilactobacillus senmaizukei DSM 21775 = NBRC 103853</name>
    <dbReference type="NCBI Taxonomy" id="1423803"/>
    <lineage>
        <taxon>Bacteria</taxon>
        <taxon>Bacillati</taxon>
        <taxon>Bacillota</taxon>
        <taxon>Bacilli</taxon>
        <taxon>Lactobacillales</taxon>
        <taxon>Lactobacillaceae</taxon>
        <taxon>Levilactobacillus</taxon>
    </lineage>
</organism>
<accession>A0A0R2DM98</accession>
<evidence type="ECO:0000256" key="3">
    <source>
        <dbReference type="SAM" id="MobiDB-lite"/>
    </source>
</evidence>
<protein>
    <submittedName>
        <fullName evidence="4">Prophage terminase small subunit</fullName>
    </submittedName>
</protein>
<dbReference type="Proteomes" id="UP000051589">
    <property type="component" value="Unassembled WGS sequence"/>
</dbReference>
<comment type="caution">
    <text evidence="4">The sequence shown here is derived from an EMBL/GenBank/DDBJ whole genome shotgun (WGS) entry which is preliminary data.</text>
</comment>
<sequence>MDWDKIRKDYETSKSTPKELAAKYGVKVATLRSRKSREHWSRSGEAPPDTDNRNDVATKTKNIATQRNAAAALHVIDISDLTEKQKLFCTYYLQRYNATWAYQKAYHVKTDVAKTNGSRLLTNANVRKLIEQLKRQQQADIYLTADDILKEYAKQAFASLGDVMDYRVHEEMATDSEGMPRLDTDDNPITRHVTDIFLKPSDEIDWSVIQDIHTGKDGLVVKLHDNQKAMRELLDRLPEPIDTDIENDSFLGAIGKAIKHKKHEDGGDGEN</sequence>
<dbReference type="PANTHER" id="PTHR41328:SF2">
    <property type="entry name" value="TERMINASE SMALL SUBUNIT"/>
    <property type="match status" value="1"/>
</dbReference>
<evidence type="ECO:0000256" key="2">
    <source>
        <dbReference type="ARBA" id="ARBA00023219"/>
    </source>
</evidence>
<dbReference type="EMBL" id="AYZH01000028">
    <property type="protein sequence ID" value="KRN01274.1"/>
    <property type="molecule type" value="Genomic_DNA"/>
</dbReference>